<dbReference type="GO" id="GO:0005886">
    <property type="term" value="C:plasma membrane"/>
    <property type="evidence" value="ECO:0007669"/>
    <property type="project" value="TreeGrafter"/>
</dbReference>
<evidence type="ECO:0000256" key="7">
    <source>
        <dbReference type="PROSITE-ProRule" id="PRU00023"/>
    </source>
</evidence>
<dbReference type="InterPro" id="IPR002110">
    <property type="entry name" value="Ankyrin_rpt"/>
</dbReference>
<keyword evidence="11" id="KW-1185">Reference proteome</keyword>
<keyword evidence="5 7" id="KW-0040">ANK repeat</keyword>
<keyword evidence="3" id="KW-0677">Repeat</keyword>
<proteinExistence type="predicted"/>
<dbReference type="SMART" id="SM00248">
    <property type="entry name" value="ANK"/>
    <property type="match status" value="8"/>
</dbReference>
<dbReference type="SUPFAM" id="SSF48403">
    <property type="entry name" value="Ankyrin repeat"/>
    <property type="match status" value="1"/>
</dbReference>
<comment type="subcellular location">
    <subcellularLocation>
        <location evidence="1">Membrane</location>
        <topology evidence="1">Multi-pass membrane protein</topology>
    </subcellularLocation>
</comment>
<feature type="transmembrane region" description="Helical" evidence="8">
    <location>
        <begin position="542"/>
        <end position="565"/>
    </location>
</feature>
<protein>
    <recommendedName>
        <fullName evidence="9">PGG domain-containing protein</fullName>
    </recommendedName>
</protein>
<evidence type="ECO:0000256" key="8">
    <source>
        <dbReference type="SAM" id="Phobius"/>
    </source>
</evidence>
<feature type="transmembrane region" description="Helical" evidence="8">
    <location>
        <begin position="469"/>
        <end position="499"/>
    </location>
</feature>
<feature type="transmembrane region" description="Helical" evidence="8">
    <location>
        <begin position="511"/>
        <end position="536"/>
    </location>
</feature>
<evidence type="ECO:0000256" key="6">
    <source>
        <dbReference type="ARBA" id="ARBA00023136"/>
    </source>
</evidence>
<keyword evidence="2 8" id="KW-0812">Transmembrane</keyword>
<dbReference type="EMBL" id="WJXA01000009">
    <property type="protein sequence ID" value="KAF7132911.1"/>
    <property type="molecule type" value="Genomic_DNA"/>
</dbReference>
<dbReference type="Pfam" id="PF12796">
    <property type="entry name" value="Ank_2"/>
    <property type="match status" value="2"/>
</dbReference>
<keyword evidence="4 8" id="KW-1133">Transmembrane helix</keyword>
<dbReference type="InterPro" id="IPR026961">
    <property type="entry name" value="PGG_dom"/>
</dbReference>
<dbReference type="PANTHER" id="PTHR24186:SF50">
    <property type="entry name" value="ANKYRIN REPEAT-CONTAINING PROTEIN ITN1-LIKE ISOFORM X1"/>
    <property type="match status" value="1"/>
</dbReference>
<dbReference type="PANTHER" id="PTHR24186">
    <property type="entry name" value="PROTEIN PHOSPHATASE 1 REGULATORY SUBUNIT"/>
    <property type="match status" value="1"/>
</dbReference>
<evidence type="ECO:0000256" key="1">
    <source>
        <dbReference type="ARBA" id="ARBA00004141"/>
    </source>
</evidence>
<gene>
    <name evidence="10" type="ORF">RHSIM_Rhsim09G0108700</name>
</gene>
<dbReference type="AlphaFoldDB" id="A0A834GEQ2"/>
<dbReference type="PROSITE" id="PS50088">
    <property type="entry name" value="ANK_REPEAT"/>
    <property type="match status" value="2"/>
</dbReference>
<dbReference type="Gene3D" id="1.25.40.20">
    <property type="entry name" value="Ankyrin repeat-containing domain"/>
    <property type="match status" value="2"/>
</dbReference>
<evidence type="ECO:0000259" key="9">
    <source>
        <dbReference type="Pfam" id="PF13962"/>
    </source>
</evidence>
<evidence type="ECO:0000256" key="5">
    <source>
        <dbReference type="ARBA" id="ARBA00023043"/>
    </source>
</evidence>
<feature type="transmembrane region" description="Helical" evidence="8">
    <location>
        <begin position="431"/>
        <end position="449"/>
    </location>
</feature>
<reference evidence="10" key="1">
    <citation type="submission" date="2019-11" db="EMBL/GenBank/DDBJ databases">
        <authorList>
            <person name="Liu Y."/>
            <person name="Hou J."/>
            <person name="Li T.-Q."/>
            <person name="Guan C.-H."/>
            <person name="Wu X."/>
            <person name="Wu H.-Z."/>
            <person name="Ling F."/>
            <person name="Zhang R."/>
            <person name="Shi X.-G."/>
            <person name="Ren J.-P."/>
            <person name="Chen E.-F."/>
            <person name="Sun J.-M."/>
        </authorList>
    </citation>
    <scope>NUCLEOTIDE SEQUENCE</scope>
    <source>
        <strain evidence="10">Adult_tree_wgs_1</strain>
        <tissue evidence="10">Leaves</tissue>
    </source>
</reference>
<dbReference type="Pfam" id="PF13962">
    <property type="entry name" value="PGG"/>
    <property type="match status" value="1"/>
</dbReference>
<feature type="repeat" description="ANK" evidence="7">
    <location>
        <begin position="66"/>
        <end position="98"/>
    </location>
</feature>
<feature type="domain" description="PGG" evidence="9">
    <location>
        <begin position="422"/>
        <end position="537"/>
    </location>
</feature>
<dbReference type="OrthoDB" id="1847170at2759"/>
<sequence length="588" mass="65059">MNPTLYNAVMEGKLDVLCQYTDDQLHAEATHNRNTVLHVAAQFGNLQCVEKILEASPSLLTFVNVKGETPLHIAAREGCPEIVRTIIESAKKLEQDSESGRGATTKEILRATNVDKDTALHMAVRNCHFEVSEYLDVVILLTEEDADFEYPANVAEETPLYLAAEQGEQGVEVLSTLLLSTCKSSPYGPGGRTALHVATLQDFTGQSTRKLLDWKVDLIKEADPYGWIPLHYAAYIGNVAAIRELLETDNSAAYIAKADKEDGNTAFHIAAAHGHVNVMKKLLLYSPDCWEMVNFKGQNVLHMAVDTEREPVIYFILSNSWLRHLINQKDKEGNTPLHLLATSNDIAEELWQHNRAEQHAFNKKNVTPMDVRSPNSKKAGRIIVNNAQDNIAKCKKMRRDENGMWRRIEEARTKKKNEDADRMAKMGESHIIVAALIATITFAAAYAIPGGYDGNQGRDQGMAVLSRRAAFKAFAITNTIAVSSSVCSLLFYVAGGFLLVESGNVVALANVNLYGFILTLISLVAMMLAFISASFAVLAHSVALPIAMCIFSCAPLLLILFPFAWSCVNKFKQRRMHAQLLIMNSNHL</sequence>
<dbReference type="InterPro" id="IPR036770">
    <property type="entry name" value="Ankyrin_rpt-contain_sf"/>
</dbReference>
<evidence type="ECO:0000256" key="4">
    <source>
        <dbReference type="ARBA" id="ARBA00022989"/>
    </source>
</evidence>
<dbReference type="Proteomes" id="UP000626092">
    <property type="component" value="Unassembled WGS sequence"/>
</dbReference>
<evidence type="ECO:0000256" key="3">
    <source>
        <dbReference type="ARBA" id="ARBA00022737"/>
    </source>
</evidence>
<feature type="repeat" description="ANK" evidence="7">
    <location>
        <begin position="262"/>
        <end position="283"/>
    </location>
</feature>
<accession>A0A834GEQ2</accession>
<evidence type="ECO:0000256" key="2">
    <source>
        <dbReference type="ARBA" id="ARBA00022692"/>
    </source>
</evidence>
<comment type="caution">
    <text evidence="10">The sequence shown here is derived from an EMBL/GenBank/DDBJ whole genome shotgun (WGS) entry which is preliminary data.</text>
</comment>
<organism evidence="10 11">
    <name type="scientific">Rhododendron simsii</name>
    <name type="common">Sims's rhododendron</name>
    <dbReference type="NCBI Taxonomy" id="118357"/>
    <lineage>
        <taxon>Eukaryota</taxon>
        <taxon>Viridiplantae</taxon>
        <taxon>Streptophyta</taxon>
        <taxon>Embryophyta</taxon>
        <taxon>Tracheophyta</taxon>
        <taxon>Spermatophyta</taxon>
        <taxon>Magnoliopsida</taxon>
        <taxon>eudicotyledons</taxon>
        <taxon>Gunneridae</taxon>
        <taxon>Pentapetalae</taxon>
        <taxon>asterids</taxon>
        <taxon>Ericales</taxon>
        <taxon>Ericaceae</taxon>
        <taxon>Ericoideae</taxon>
        <taxon>Rhodoreae</taxon>
        <taxon>Rhododendron</taxon>
    </lineage>
</organism>
<name>A0A834GEQ2_RHOSS</name>
<dbReference type="PROSITE" id="PS50297">
    <property type="entry name" value="ANK_REP_REGION"/>
    <property type="match status" value="2"/>
</dbReference>
<evidence type="ECO:0000313" key="10">
    <source>
        <dbReference type="EMBL" id="KAF7132911.1"/>
    </source>
</evidence>
<keyword evidence="6 8" id="KW-0472">Membrane</keyword>
<evidence type="ECO:0000313" key="11">
    <source>
        <dbReference type="Proteomes" id="UP000626092"/>
    </source>
</evidence>